<dbReference type="Pfam" id="PF00027">
    <property type="entry name" value="cNMP_binding"/>
    <property type="match status" value="1"/>
</dbReference>
<dbReference type="Pfam" id="PF13545">
    <property type="entry name" value="HTH_Crp_2"/>
    <property type="match status" value="1"/>
</dbReference>
<dbReference type="InterPro" id="IPR012318">
    <property type="entry name" value="HTH_CRP"/>
</dbReference>
<keyword evidence="6" id="KW-1185">Reference proteome</keyword>
<dbReference type="InterPro" id="IPR000595">
    <property type="entry name" value="cNMP-bd_dom"/>
</dbReference>
<dbReference type="PANTHER" id="PTHR24567">
    <property type="entry name" value="CRP FAMILY TRANSCRIPTIONAL REGULATORY PROTEIN"/>
    <property type="match status" value="1"/>
</dbReference>
<dbReference type="EMBL" id="JBHSXS010000021">
    <property type="protein sequence ID" value="MFC6883719.1"/>
    <property type="molecule type" value="Genomic_DNA"/>
</dbReference>
<gene>
    <name evidence="5" type="ORF">ACFQKB_28450</name>
</gene>
<dbReference type="Proteomes" id="UP001596380">
    <property type="component" value="Unassembled WGS sequence"/>
</dbReference>
<dbReference type="InterPro" id="IPR014710">
    <property type="entry name" value="RmlC-like_jellyroll"/>
</dbReference>
<evidence type="ECO:0000256" key="1">
    <source>
        <dbReference type="ARBA" id="ARBA00023015"/>
    </source>
</evidence>
<accession>A0ABW2CSQ1</accession>
<keyword evidence="1" id="KW-0805">Transcription regulation</keyword>
<dbReference type="CDD" id="cd00038">
    <property type="entry name" value="CAP_ED"/>
    <property type="match status" value="1"/>
</dbReference>
<dbReference type="PROSITE" id="PS50042">
    <property type="entry name" value="CNMP_BINDING_3"/>
    <property type="match status" value="1"/>
</dbReference>
<evidence type="ECO:0000313" key="6">
    <source>
        <dbReference type="Proteomes" id="UP001596380"/>
    </source>
</evidence>
<dbReference type="InterPro" id="IPR018490">
    <property type="entry name" value="cNMP-bd_dom_sf"/>
</dbReference>
<name>A0ABW2CSQ1_9ACTN</name>
<dbReference type="SUPFAM" id="SSF51206">
    <property type="entry name" value="cAMP-binding domain-like"/>
    <property type="match status" value="1"/>
</dbReference>
<dbReference type="PANTHER" id="PTHR24567:SF74">
    <property type="entry name" value="HTH-TYPE TRANSCRIPTIONAL REGULATOR ARCR"/>
    <property type="match status" value="1"/>
</dbReference>
<organism evidence="5 6">
    <name type="scientific">Actinomadura yumaensis</name>
    <dbReference type="NCBI Taxonomy" id="111807"/>
    <lineage>
        <taxon>Bacteria</taxon>
        <taxon>Bacillati</taxon>
        <taxon>Actinomycetota</taxon>
        <taxon>Actinomycetes</taxon>
        <taxon>Streptosporangiales</taxon>
        <taxon>Thermomonosporaceae</taxon>
        <taxon>Actinomadura</taxon>
    </lineage>
</organism>
<dbReference type="RefSeq" id="WP_160826737.1">
    <property type="nucleotide sequence ID" value="NZ_JBHSXS010000021.1"/>
</dbReference>
<dbReference type="Gene3D" id="2.60.120.10">
    <property type="entry name" value="Jelly Rolls"/>
    <property type="match status" value="1"/>
</dbReference>
<proteinExistence type="predicted"/>
<dbReference type="InterPro" id="IPR050397">
    <property type="entry name" value="Env_Response_Regulators"/>
</dbReference>
<comment type="caution">
    <text evidence="5">The sequence shown here is derived from an EMBL/GenBank/DDBJ whole genome shotgun (WGS) entry which is preliminary data.</text>
</comment>
<dbReference type="SUPFAM" id="SSF46785">
    <property type="entry name" value="Winged helix' DNA-binding domain"/>
    <property type="match status" value="1"/>
</dbReference>
<feature type="domain" description="Cyclic nucleotide-binding" evidence="4">
    <location>
        <begin position="28"/>
        <end position="114"/>
    </location>
</feature>
<evidence type="ECO:0000313" key="5">
    <source>
        <dbReference type="EMBL" id="MFC6883719.1"/>
    </source>
</evidence>
<keyword evidence="3" id="KW-0804">Transcription</keyword>
<reference evidence="6" key="1">
    <citation type="journal article" date="2019" name="Int. J. Syst. Evol. Microbiol.">
        <title>The Global Catalogue of Microorganisms (GCM) 10K type strain sequencing project: providing services to taxonomists for standard genome sequencing and annotation.</title>
        <authorList>
            <consortium name="The Broad Institute Genomics Platform"/>
            <consortium name="The Broad Institute Genome Sequencing Center for Infectious Disease"/>
            <person name="Wu L."/>
            <person name="Ma J."/>
        </authorList>
    </citation>
    <scope>NUCLEOTIDE SEQUENCE [LARGE SCALE GENOMIC DNA]</scope>
    <source>
        <strain evidence="6">JCM 3369</strain>
    </source>
</reference>
<sequence>MNVDEYDYLFEDSKTLLTGPELEFFERYGQALHREAGHRFIEQDEKTDFMLLIRKGHVIVWNPALRRIQAIRGEGEVVGETAAIAGMPRSATIEALDSVEVLRLSGRRYRQFLGEHPRAAISLLRAVYERLSEADQQAADSSELAAEQRLAKTFVRLIESGFAKPSARGLVVKLSQDGIRAFNGGSLASVKKIIRTFKEHGIVATSRQATIILDPGALREIAKGDRTALD</sequence>
<evidence type="ECO:0000256" key="3">
    <source>
        <dbReference type="ARBA" id="ARBA00023163"/>
    </source>
</evidence>
<protein>
    <submittedName>
        <fullName evidence="5">Crp/Fnr family transcriptional regulator</fullName>
    </submittedName>
</protein>
<evidence type="ECO:0000259" key="4">
    <source>
        <dbReference type="PROSITE" id="PS50042"/>
    </source>
</evidence>
<dbReference type="InterPro" id="IPR036390">
    <property type="entry name" value="WH_DNA-bd_sf"/>
</dbReference>
<keyword evidence="2" id="KW-0238">DNA-binding</keyword>
<evidence type="ECO:0000256" key="2">
    <source>
        <dbReference type="ARBA" id="ARBA00023125"/>
    </source>
</evidence>